<name>A0A8J7A7Q7_9CYAN</name>
<evidence type="ECO:0000313" key="2">
    <source>
        <dbReference type="EMBL" id="MBE9077590.1"/>
    </source>
</evidence>
<feature type="region of interest" description="Disordered" evidence="1">
    <location>
        <begin position="131"/>
        <end position="158"/>
    </location>
</feature>
<gene>
    <name evidence="2" type="ORF">IQ241_09820</name>
</gene>
<evidence type="ECO:0000313" key="3">
    <source>
        <dbReference type="Proteomes" id="UP000636505"/>
    </source>
</evidence>
<dbReference type="EMBL" id="JADEXG010000019">
    <property type="protein sequence ID" value="MBE9077590.1"/>
    <property type="molecule type" value="Genomic_DNA"/>
</dbReference>
<organism evidence="2 3">
    <name type="scientific">Vasconcelosia minhoensis LEGE 07310</name>
    <dbReference type="NCBI Taxonomy" id="915328"/>
    <lineage>
        <taxon>Bacteria</taxon>
        <taxon>Bacillati</taxon>
        <taxon>Cyanobacteriota</taxon>
        <taxon>Cyanophyceae</taxon>
        <taxon>Nodosilineales</taxon>
        <taxon>Cymatolegaceae</taxon>
        <taxon>Vasconcelosia</taxon>
        <taxon>Vasconcelosia minhoensis</taxon>
    </lineage>
</organism>
<dbReference type="RefSeq" id="WP_193906520.1">
    <property type="nucleotide sequence ID" value="NZ_JADEXG010000019.1"/>
</dbReference>
<sequence>MTDSLHRTGLRWGLLPLIWLGKMTRSKTRRRSRRWRIAFSILLAVMALYENLPAEAEFEVETRRFHPESTSESIADPEIPEIVEADLAEPDPDRAATLVQPMLDIDLAQPLPVLEQAESAIAPPALPAPLAAEMPAPNPDAVPSAEANSNPSSPDVALSVEHISPPAEDITESAVGHEDQLTQLLADRPPPNPELGTLRLEPLAGLTEPLAEATADPDLGILRLQTLRSRRDEELGILRLLEQAQAAAEPPAPTVFIGGRVGLFDSDNVFRSPVSVDEQVAQLGLALYAFPKLSERTSLYAIAESNAVRYSEFSSVDYNELQFQLGLRQRLSQRAYAQLGWRNRYLYQDGLRKELLRANYIDLLLSRRDVLNRRLWLDSYYQAFVSFVEPTSSSRFHQTLTLSLNYGFSPDLRATLLYQLNFDDYTEIERFDTYHQVMGLMNYSITPNSRLTLFGGVKFGNSTSSSVDFDDLIYGIGLNLNVPLF</sequence>
<protein>
    <submittedName>
        <fullName evidence="2">Outer membrane beta-barrel protein</fullName>
    </submittedName>
</protein>
<evidence type="ECO:0000256" key="1">
    <source>
        <dbReference type="SAM" id="MobiDB-lite"/>
    </source>
</evidence>
<feature type="compositionally biased region" description="Low complexity" evidence="1">
    <location>
        <begin position="143"/>
        <end position="154"/>
    </location>
</feature>
<reference evidence="2" key="1">
    <citation type="submission" date="2020-10" db="EMBL/GenBank/DDBJ databases">
        <authorList>
            <person name="Castelo-Branco R."/>
            <person name="Eusebio N."/>
            <person name="Adriana R."/>
            <person name="Vieira A."/>
            <person name="Brugerolle De Fraissinette N."/>
            <person name="Rezende De Castro R."/>
            <person name="Schneider M.P."/>
            <person name="Vasconcelos V."/>
            <person name="Leao P.N."/>
        </authorList>
    </citation>
    <scope>NUCLEOTIDE SEQUENCE</scope>
    <source>
        <strain evidence="2">LEGE 07310</strain>
    </source>
</reference>
<accession>A0A8J7A7Q7</accession>
<keyword evidence="3" id="KW-1185">Reference proteome</keyword>
<proteinExistence type="predicted"/>
<comment type="caution">
    <text evidence="2">The sequence shown here is derived from an EMBL/GenBank/DDBJ whole genome shotgun (WGS) entry which is preliminary data.</text>
</comment>
<dbReference type="AlphaFoldDB" id="A0A8J7A7Q7"/>
<dbReference type="Proteomes" id="UP000636505">
    <property type="component" value="Unassembled WGS sequence"/>
</dbReference>